<gene>
    <name evidence="2" type="ORF">CPLU01_03198</name>
</gene>
<feature type="region of interest" description="Disordered" evidence="1">
    <location>
        <begin position="1"/>
        <end position="36"/>
    </location>
</feature>
<feature type="compositionally biased region" description="Basic and acidic residues" evidence="1">
    <location>
        <begin position="17"/>
        <end position="36"/>
    </location>
</feature>
<comment type="caution">
    <text evidence="2">The sequence shown here is derived from an EMBL/GenBank/DDBJ whole genome shotgun (WGS) entry which is preliminary data.</text>
</comment>
<accession>A0A8H6NL16</accession>
<feature type="compositionally biased region" description="Basic residues" evidence="1">
    <location>
        <begin position="1"/>
        <end position="10"/>
    </location>
</feature>
<dbReference type="EMBL" id="WIGO01000026">
    <property type="protein sequence ID" value="KAF6837334.1"/>
    <property type="molecule type" value="Genomic_DNA"/>
</dbReference>
<dbReference type="AlphaFoldDB" id="A0A8H6NL16"/>
<keyword evidence="3" id="KW-1185">Reference proteome</keyword>
<evidence type="ECO:0000256" key="1">
    <source>
        <dbReference type="SAM" id="MobiDB-lite"/>
    </source>
</evidence>
<reference evidence="2" key="1">
    <citation type="journal article" date="2020" name="Phytopathology">
        <title>Genome Sequence Resources of Colletotrichum truncatum, C. plurivorum, C. musicola, and C. sojae: Four Species Pathogenic to Soybean (Glycine max).</title>
        <authorList>
            <person name="Rogerio F."/>
            <person name="Boufleur T.R."/>
            <person name="Ciampi-Guillardi M."/>
            <person name="Sukno S.A."/>
            <person name="Thon M.R."/>
            <person name="Massola Junior N.S."/>
            <person name="Baroncelli R."/>
        </authorList>
    </citation>
    <scope>NUCLEOTIDE SEQUENCE</scope>
    <source>
        <strain evidence="2">LFN00145</strain>
    </source>
</reference>
<sequence>MTSSPPHRRLQNTPIAREADHRSPRKRPEDKEDRPRAMLHAPCSMLHAPCSWRPSSAHSVASAGAGAMLFTRGQARANACPEPCLHY</sequence>
<protein>
    <submittedName>
        <fullName evidence="2">Uncharacterized protein</fullName>
    </submittedName>
</protein>
<proteinExistence type="predicted"/>
<dbReference type="Proteomes" id="UP000654918">
    <property type="component" value="Unassembled WGS sequence"/>
</dbReference>
<name>A0A8H6NL16_9PEZI</name>
<organism evidence="2 3">
    <name type="scientific">Colletotrichum plurivorum</name>
    <dbReference type="NCBI Taxonomy" id="2175906"/>
    <lineage>
        <taxon>Eukaryota</taxon>
        <taxon>Fungi</taxon>
        <taxon>Dikarya</taxon>
        <taxon>Ascomycota</taxon>
        <taxon>Pezizomycotina</taxon>
        <taxon>Sordariomycetes</taxon>
        <taxon>Hypocreomycetidae</taxon>
        <taxon>Glomerellales</taxon>
        <taxon>Glomerellaceae</taxon>
        <taxon>Colletotrichum</taxon>
        <taxon>Colletotrichum orchidearum species complex</taxon>
    </lineage>
</organism>
<evidence type="ECO:0000313" key="3">
    <source>
        <dbReference type="Proteomes" id="UP000654918"/>
    </source>
</evidence>
<evidence type="ECO:0000313" key="2">
    <source>
        <dbReference type="EMBL" id="KAF6837334.1"/>
    </source>
</evidence>